<comment type="caution">
    <text evidence="2">The sequence shown here is derived from an EMBL/GenBank/DDBJ whole genome shotgun (WGS) entry which is preliminary data.</text>
</comment>
<dbReference type="Proteomes" id="UP001595387">
    <property type="component" value="Unassembled WGS sequence"/>
</dbReference>
<evidence type="ECO:0000313" key="2">
    <source>
        <dbReference type="EMBL" id="MFC2948902.1"/>
    </source>
</evidence>
<accession>A0ABV7A730</accession>
<feature type="region of interest" description="Disordered" evidence="1">
    <location>
        <begin position="1"/>
        <end position="26"/>
    </location>
</feature>
<name>A0ABV7A730_9BACI</name>
<organism evidence="2 3">
    <name type="scientific">Virgibacillus sediminis</name>
    <dbReference type="NCBI Taxonomy" id="202260"/>
    <lineage>
        <taxon>Bacteria</taxon>
        <taxon>Bacillati</taxon>
        <taxon>Bacillota</taxon>
        <taxon>Bacilli</taxon>
        <taxon>Bacillales</taxon>
        <taxon>Bacillaceae</taxon>
        <taxon>Virgibacillus</taxon>
    </lineage>
</organism>
<evidence type="ECO:0000313" key="3">
    <source>
        <dbReference type="Proteomes" id="UP001595387"/>
    </source>
</evidence>
<sequence>MFGRWGGNQQEAQEKSRNENLSAERLGYQQEHRLISRRRRISSGEQCYQQPPLGISRCTVLSAALLGNQQ</sequence>
<dbReference type="RefSeq" id="WP_390306416.1">
    <property type="nucleotide sequence ID" value="NZ_JBHRRZ010000017.1"/>
</dbReference>
<keyword evidence="3" id="KW-1185">Reference proteome</keyword>
<proteinExistence type="predicted"/>
<dbReference type="EMBL" id="JBHRRZ010000017">
    <property type="protein sequence ID" value="MFC2948902.1"/>
    <property type="molecule type" value="Genomic_DNA"/>
</dbReference>
<reference evidence="3" key="1">
    <citation type="journal article" date="2019" name="Int. J. Syst. Evol. Microbiol.">
        <title>The Global Catalogue of Microorganisms (GCM) 10K type strain sequencing project: providing services to taxonomists for standard genome sequencing and annotation.</title>
        <authorList>
            <consortium name="The Broad Institute Genomics Platform"/>
            <consortium name="The Broad Institute Genome Sequencing Center for Infectious Disease"/>
            <person name="Wu L."/>
            <person name="Ma J."/>
        </authorList>
    </citation>
    <scope>NUCLEOTIDE SEQUENCE [LARGE SCALE GENOMIC DNA]</scope>
    <source>
        <strain evidence="3">KCTC 13193</strain>
    </source>
</reference>
<gene>
    <name evidence="2" type="ORF">ACFODW_11205</name>
</gene>
<evidence type="ECO:0000256" key="1">
    <source>
        <dbReference type="SAM" id="MobiDB-lite"/>
    </source>
</evidence>
<protein>
    <submittedName>
        <fullName evidence="2">Uncharacterized protein</fullName>
    </submittedName>
</protein>